<sequence length="377" mass="43014">MDLRYRYPTVENYLAVVREFLVGGGDPNHRDQFQDTLLHIASKIQGSYDVVKELVEAGADVNLANFLRQTPLHVAVMHRNRDVVNALIRFRALVNAKDCLGNSALHYAINACTSMNYALDCMNPNNCPHRVPDMDIIGRLLEHRSVDINVRNSKGCTPLLWAVKDQNVDAVRTLLSKAARVNIGNNVLETPLHAAVKHPNPNIDIATELLLRDARFASFDDSGQTPLDLVLKRVADTESLVFAEIFLRLVAFKYQNNEAINSSLQVNPRLSEFYMRCSEEKHRMRSEIIAGKVSLYDFVLHRMAERNMVAPEFEICKAIVDVLMTGGYPIYFEMILRCMLKWEFYNILRENAVCHRYEGMPRWKAFLDIAALSDEED</sequence>
<dbReference type="InterPro" id="IPR036770">
    <property type="entry name" value="Ankyrin_rpt-contain_sf"/>
</dbReference>
<feature type="repeat" description="ANK" evidence="12">
    <location>
        <begin position="67"/>
        <end position="99"/>
    </location>
</feature>
<dbReference type="PROSITE" id="PS50297">
    <property type="entry name" value="ANK_REP_REGION"/>
    <property type="match status" value="2"/>
</dbReference>
<evidence type="ECO:0000256" key="7">
    <source>
        <dbReference type="ARBA" id="ARBA00022699"/>
    </source>
</evidence>
<evidence type="ECO:0000256" key="5">
    <source>
        <dbReference type="ARBA" id="ARBA00022537"/>
    </source>
</evidence>
<evidence type="ECO:0000256" key="4">
    <source>
        <dbReference type="ARBA" id="ARBA00022525"/>
    </source>
</evidence>
<dbReference type="SMART" id="SM00248">
    <property type="entry name" value="ANK"/>
    <property type="match status" value="5"/>
</dbReference>
<comment type="caution">
    <text evidence="13">The sequence shown here is derived from an EMBL/GenBank/DDBJ whole genome shotgun (WGS) entry which is preliminary data.</text>
</comment>
<dbReference type="GO" id="GO:0044218">
    <property type="term" value="C:other organism cell membrane"/>
    <property type="evidence" value="ECO:0007669"/>
    <property type="project" value="UniProtKB-KW"/>
</dbReference>
<keyword evidence="4" id="KW-0964">Secreted</keyword>
<evidence type="ECO:0000313" key="13">
    <source>
        <dbReference type="EMBL" id="GBM10478.1"/>
    </source>
</evidence>
<feature type="repeat" description="ANK" evidence="12">
    <location>
        <begin position="33"/>
        <end position="66"/>
    </location>
</feature>
<dbReference type="AlphaFoldDB" id="A0A4Y2D3G6"/>
<dbReference type="Pfam" id="PF12796">
    <property type="entry name" value="Ank_2"/>
    <property type="match status" value="2"/>
</dbReference>
<keyword evidence="11" id="KW-0472">Membrane</keyword>
<keyword evidence="8" id="KW-0677">Repeat</keyword>
<keyword evidence="6" id="KW-0800">Toxin</keyword>
<dbReference type="GO" id="GO:0090729">
    <property type="term" value="F:toxin activity"/>
    <property type="evidence" value="ECO:0007669"/>
    <property type="project" value="UniProtKB-KW"/>
</dbReference>
<keyword evidence="5" id="KW-1052">Target cell membrane</keyword>
<evidence type="ECO:0000256" key="11">
    <source>
        <dbReference type="ARBA" id="ARBA00023298"/>
    </source>
</evidence>
<dbReference type="OrthoDB" id="6596655at2759"/>
<dbReference type="PANTHER" id="PTHR24171">
    <property type="entry name" value="ANKYRIN REPEAT DOMAIN-CONTAINING PROTEIN 39-RELATED"/>
    <property type="match status" value="1"/>
</dbReference>
<dbReference type="EMBL" id="BGPR01000287">
    <property type="protein sequence ID" value="GBM10478.1"/>
    <property type="molecule type" value="Genomic_DNA"/>
</dbReference>
<evidence type="ECO:0000256" key="1">
    <source>
        <dbReference type="ARBA" id="ARBA00004175"/>
    </source>
</evidence>
<dbReference type="PANTHER" id="PTHR24171:SF10">
    <property type="entry name" value="ANKYRIN REPEAT DOMAIN-CONTAINING PROTEIN 29-LIKE"/>
    <property type="match status" value="1"/>
</dbReference>
<keyword evidence="10 12" id="KW-0040">ANK repeat</keyword>
<evidence type="ECO:0000256" key="3">
    <source>
        <dbReference type="ARBA" id="ARBA00022483"/>
    </source>
</evidence>
<keyword evidence="9" id="KW-0638">Presynaptic neurotoxin</keyword>
<reference evidence="13 14" key="1">
    <citation type="journal article" date="2019" name="Sci. Rep.">
        <title>Orb-weaving spider Araneus ventricosus genome elucidates the spidroin gene catalogue.</title>
        <authorList>
            <person name="Kono N."/>
            <person name="Nakamura H."/>
            <person name="Ohtoshi R."/>
            <person name="Moran D.A.P."/>
            <person name="Shinohara A."/>
            <person name="Yoshida Y."/>
            <person name="Fujiwara M."/>
            <person name="Mori M."/>
            <person name="Tomita M."/>
            <person name="Arakawa K."/>
        </authorList>
    </citation>
    <scope>NUCLEOTIDE SEQUENCE [LARGE SCALE GENOMIC DNA]</scope>
</reference>
<feature type="repeat" description="ANK" evidence="12">
    <location>
        <begin position="154"/>
        <end position="186"/>
    </location>
</feature>
<keyword evidence="7" id="KW-0528">Neurotoxin</keyword>
<evidence type="ECO:0000256" key="8">
    <source>
        <dbReference type="ARBA" id="ARBA00022737"/>
    </source>
</evidence>
<name>A0A4Y2D3G6_ARAVE</name>
<evidence type="ECO:0000256" key="2">
    <source>
        <dbReference type="ARBA" id="ARBA00004613"/>
    </source>
</evidence>
<keyword evidence="14" id="KW-1185">Reference proteome</keyword>
<comment type="subcellular location">
    <subcellularLocation>
        <location evidence="2">Secreted</location>
    </subcellularLocation>
    <subcellularLocation>
        <location evidence="1">Target cell membrane</location>
    </subcellularLocation>
</comment>
<proteinExistence type="predicted"/>
<dbReference type="GO" id="GO:0005576">
    <property type="term" value="C:extracellular region"/>
    <property type="evidence" value="ECO:0007669"/>
    <property type="project" value="UniProtKB-SubCell"/>
</dbReference>
<keyword evidence="11" id="KW-1053">Target membrane</keyword>
<evidence type="ECO:0000256" key="12">
    <source>
        <dbReference type="PROSITE-ProRule" id="PRU00023"/>
    </source>
</evidence>
<dbReference type="SUPFAM" id="SSF48403">
    <property type="entry name" value="Ankyrin repeat"/>
    <property type="match status" value="1"/>
</dbReference>
<dbReference type="Gene3D" id="1.25.40.20">
    <property type="entry name" value="Ankyrin repeat-containing domain"/>
    <property type="match status" value="2"/>
</dbReference>
<evidence type="ECO:0000256" key="10">
    <source>
        <dbReference type="ARBA" id="ARBA00023043"/>
    </source>
</evidence>
<dbReference type="GO" id="GO:0044231">
    <property type="term" value="C:host cell presynaptic membrane"/>
    <property type="evidence" value="ECO:0007669"/>
    <property type="project" value="UniProtKB-KW"/>
</dbReference>
<dbReference type="GO" id="GO:0006887">
    <property type="term" value="P:exocytosis"/>
    <property type="evidence" value="ECO:0007669"/>
    <property type="project" value="UniProtKB-KW"/>
</dbReference>
<evidence type="ECO:0000256" key="9">
    <source>
        <dbReference type="ARBA" id="ARBA00023028"/>
    </source>
</evidence>
<dbReference type="InterPro" id="IPR002110">
    <property type="entry name" value="Ankyrin_rpt"/>
</dbReference>
<accession>A0A4Y2D3G6</accession>
<evidence type="ECO:0000256" key="6">
    <source>
        <dbReference type="ARBA" id="ARBA00022656"/>
    </source>
</evidence>
<keyword evidence="3" id="KW-0268">Exocytosis</keyword>
<organism evidence="13 14">
    <name type="scientific">Araneus ventricosus</name>
    <name type="common">Orbweaver spider</name>
    <name type="synonym">Epeira ventricosa</name>
    <dbReference type="NCBI Taxonomy" id="182803"/>
    <lineage>
        <taxon>Eukaryota</taxon>
        <taxon>Metazoa</taxon>
        <taxon>Ecdysozoa</taxon>
        <taxon>Arthropoda</taxon>
        <taxon>Chelicerata</taxon>
        <taxon>Arachnida</taxon>
        <taxon>Araneae</taxon>
        <taxon>Araneomorphae</taxon>
        <taxon>Entelegynae</taxon>
        <taxon>Araneoidea</taxon>
        <taxon>Araneidae</taxon>
        <taxon>Araneus</taxon>
    </lineage>
</organism>
<gene>
    <name evidence="13" type="primary">FPV245</name>
    <name evidence="13" type="ORF">AVEN_109286_1</name>
</gene>
<evidence type="ECO:0000313" key="14">
    <source>
        <dbReference type="Proteomes" id="UP000499080"/>
    </source>
</evidence>
<protein>
    <submittedName>
        <fullName evidence="13">Ankyrin repeat protein FPV245</fullName>
    </submittedName>
</protein>
<dbReference type="PROSITE" id="PS50088">
    <property type="entry name" value="ANK_REPEAT"/>
    <property type="match status" value="3"/>
</dbReference>
<dbReference type="Proteomes" id="UP000499080">
    <property type="component" value="Unassembled WGS sequence"/>
</dbReference>